<proteinExistence type="inferred from homology"/>
<evidence type="ECO:0000313" key="5">
    <source>
        <dbReference type="EMBL" id="KAK7706904.1"/>
    </source>
</evidence>
<dbReference type="EC" id="1.4.3.-" evidence="3"/>
<accession>A0ABR1NMB1</accession>
<protein>
    <recommendedName>
        <fullName evidence="3">Amine oxidase</fullName>
        <ecNumber evidence="3">1.4.3.-</ecNumber>
    </recommendedName>
</protein>
<dbReference type="PRINTS" id="PR00757">
    <property type="entry name" value="AMINEOXDASEF"/>
</dbReference>
<evidence type="ECO:0000313" key="6">
    <source>
        <dbReference type="Proteomes" id="UP001430848"/>
    </source>
</evidence>
<reference evidence="5 6" key="1">
    <citation type="submission" date="2024-02" db="EMBL/GenBank/DDBJ databases">
        <title>De novo assembly and annotation of 12 fungi associated with fruit tree decline syndrome in Ontario, Canada.</title>
        <authorList>
            <person name="Sulman M."/>
            <person name="Ellouze W."/>
            <person name="Ilyukhin E."/>
        </authorList>
    </citation>
    <scope>NUCLEOTIDE SEQUENCE [LARGE SCALE GENOMIC DNA]</scope>
    <source>
        <strain evidence="5 6">M169</strain>
    </source>
</reference>
<dbReference type="PANTHER" id="PTHR10742">
    <property type="entry name" value="FLAVIN MONOAMINE OXIDASE"/>
    <property type="match status" value="1"/>
</dbReference>
<dbReference type="Gene3D" id="3.50.50.60">
    <property type="entry name" value="FAD/NAD(P)-binding domain"/>
    <property type="match status" value="2"/>
</dbReference>
<evidence type="ECO:0000259" key="4">
    <source>
        <dbReference type="Pfam" id="PF01593"/>
    </source>
</evidence>
<name>A0ABR1NMB1_DIAER</name>
<sequence length="499" mass="55062">MTSRDGYSWTKSSGLKQGVPSIGVISPATNVSSPESTYDVIVIGAGYCGLTAARNAAIEGLRVLLLEGRDRIGGRSWSSNIGDYPFEMGGTWVHWGQANVWREIARYQMTNDLVNSFDFSQGVNHFEFNTAQGSVTMDHDQEDELMASGLGKFFNVDGSFGRKVMPLPHNTFKLSEVIDMDKLSALDRIKQISDLLTTQEQAALESFLLLCSGGTLETMSFHEMLHWWAICGYSYQGCIDYLITWKFRGGQSSFAIRFFNEALATKRFSYAFDSPIKGIKDVGENVIVTTRGGKQYQADRVISTVPLNVLGAVSFDPPLPAGKQSAINIGHVNQCVKVHAEIPDKSLRSWTGVTYPHNKLSYAIGDGTTPAGNTHIVAFGGQFNHMNPDDDVEETLAAVKGLFVPENNNGKSPDVERLVFHNWSKDEFARGAWFFSPPKLLADHLEDMRARHGNVLFANSDWALGWRSFIDGAIEEGCRAAFEVRTELQAQRSGGLSVK</sequence>
<evidence type="ECO:0000256" key="3">
    <source>
        <dbReference type="RuleBase" id="RU362067"/>
    </source>
</evidence>
<dbReference type="InterPro" id="IPR050281">
    <property type="entry name" value="Flavin_monoamine_oxidase"/>
</dbReference>
<dbReference type="InterPro" id="IPR036188">
    <property type="entry name" value="FAD/NAD-bd_sf"/>
</dbReference>
<keyword evidence="3" id="KW-0285">Flavoprotein</keyword>
<gene>
    <name evidence="5" type="ORF">SLS63_013848</name>
</gene>
<comment type="caution">
    <text evidence="5">The sequence shown here is derived from an EMBL/GenBank/DDBJ whole genome shotgun (WGS) entry which is preliminary data.</text>
</comment>
<feature type="domain" description="Amine oxidase" evidence="4">
    <location>
        <begin position="48"/>
        <end position="484"/>
    </location>
</feature>
<evidence type="ECO:0000256" key="1">
    <source>
        <dbReference type="ARBA" id="ARBA00001974"/>
    </source>
</evidence>
<dbReference type="Pfam" id="PF01593">
    <property type="entry name" value="Amino_oxidase"/>
    <property type="match status" value="1"/>
</dbReference>
<dbReference type="SUPFAM" id="SSF51905">
    <property type="entry name" value="FAD/NAD(P)-binding domain"/>
    <property type="match status" value="1"/>
</dbReference>
<dbReference type="EMBL" id="JAKNSF020000208">
    <property type="protein sequence ID" value="KAK7706904.1"/>
    <property type="molecule type" value="Genomic_DNA"/>
</dbReference>
<dbReference type="Proteomes" id="UP001430848">
    <property type="component" value="Unassembled WGS sequence"/>
</dbReference>
<keyword evidence="2 3" id="KW-0560">Oxidoreductase</keyword>
<keyword evidence="3" id="KW-0274">FAD</keyword>
<dbReference type="InterPro" id="IPR002937">
    <property type="entry name" value="Amino_oxidase"/>
</dbReference>
<dbReference type="Gene3D" id="3.90.660.10">
    <property type="match status" value="2"/>
</dbReference>
<comment type="similarity">
    <text evidence="3">Belongs to the flavin monoamine oxidase family.</text>
</comment>
<dbReference type="PANTHER" id="PTHR10742:SF410">
    <property type="entry name" value="LYSINE-SPECIFIC HISTONE DEMETHYLASE 2"/>
    <property type="match status" value="1"/>
</dbReference>
<comment type="cofactor">
    <cofactor evidence="1 3">
        <name>FAD</name>
        <dbReference type="ChEBI" id="CHEBI:57692"/>
    </cofactor>
</comment>
<dbReference type="InterPro" id="IPR001613">
    <property type="entry name" value="Flavin_amine_oxidase"/>
</dbReference>
<evidence type="ECO:0000256" key="2">
    <source>
        <dbReference type="ARBA" id="ARBA00023002"/>
    </source>
</evidence>
<organism evidence="5 6">
    <name type="scientific">Diaporthe eres</name>
    <name type="common">Phomopsis oblonga</name>
    <dbReference type="NCBI Taxonomy" id="83184"/>
    <lineage>
        <taxon>Eukaryota</taxon>
        <taxon>Fungi</taxon>
        <taxon>Dikarya</taxon>
        <taxon>Ascomycota</taxon>
        <taxon>Pezizomycotina</taxon>
        <taxon>Sordariomycetes</taxon>
        <taxon>Sordariomycetidae</taxon>
        <taxon>Diaporthales</taxon>
        <taxon>Diaporthaceae</taxon>
        <taxon>Diaporthe</taxon>
        <taxon>Diaporthe eres species complex</taxon>
    </lineage>
</organism>
<keyword evidence="6" id="KW-1185">Reference proteome</keyword>